<name>A0ABY4KX38_THEAE</name>
<dbReference type="RefSeq" id="WP_248592243.1">
    <property type="nucleotide sequence ID" value="NZ_BAABEB010000010.1"/>
</dbReference>
<gene>
    <name evidence="2" type="ORF">FOF52_02645</name>
</gene>
<feature type="transmembrane region" description="Helical" evidence="1">
    <location>
        <begin position="40"/>
        <end position="60"/>
    </location>
</feature>
<organism evidence="2 3">
    <name type="scientific">Thermobifida alba</name>
    <name type="common">Thermomonospora alba</name>
    <dbReference type="NCBI Taxonomy" id="53522"/>
    <lineage>
        <taxon>Bacteria</taxon>
        <taxon>Bacillati</taxon>
        <taxon>Actinomycetota</taxon>
        <taxon>Actinomycetes</taxon>
        <taxon>Streptosporangiales</taxon>
        <taxon>Nocardiopsidaceae</taxon>
        <taxon>Thermobifida</taxon>
    </lineage>
</organism>
<keyword evidence="3" id="KW-1185">Reference proteome</keyword>
<evidence type="ECO:0000256" key="1">
    <source>
        <dbReference type="SAM" id="Phobius"/>
    </source>
</evidence>
<reference evidence="2 3" key="1">
    <citation type="submission" date="2020-04" db="EMBL/GenBank/DDBJ databases">
        <title>Thermobifida alba genome sequencing and assembly.</title>
        <authorList>
            <person name="Luzics S."/>
            <person name="Horvath B."/>
            <person name="Nagy I."/>
            <person name="Toth A."/>
            <person name="Nagy I."/>
            <person name="Kukolya J."/>
        </authorList>
    </citation>
    <scope>NUCLEOTIDE SEQUENCE [LARGE SCALE GENOMIC DNA]</scope>
    <source>
        <strain evidence="2 3">DSM 43795</strain>
    </source>
</reference>
<keyword evidence="1" id="KW-0812">Transmembrane</keyword>
<dbReference type="Proteomes" id="UP000832041">
    <property type="component" value="Chromosome"/>
</dbReference>
<keyword evidence="1" id="KW-1133">Transmembrane helix</keyword>
<proteinExistence type="predicted"/>
<feature type="transmembrane region" description="Helical" evidence="1">
    <location>
        <begin position="12"/>
        <end position="34"/>
    </location>
</feature>
<keyword evidence="1" id="KW-0472">Membrane</keyword>
<evidence type="ECO:0000313" key="3">
    <source>
        <dbReference type="Proteomes" id="UP000832041"/>
    </source>
</evidence>
<accession>A0ABY4KX38</accession>
<protein>
    <submittedName>
        <fullName evidence="2">Uncharacterized protein</fullName>
    </submittedName>
</protein>
<evidence type="ECO:0000313" key="2">
    <source>
        <dbReference type="EMBL" id="UPT20006.1"/>
    </source>
</evidence>
<dbReference type="EMBL" id="CP051627">
    <property type="protein sequence ID" value="UPT20006.1"/>
    <property type="molecule type" value="Genomic_DNA"/>
</dbReference>
<sequence>MAEEHHDDHGNTVAGWFLTISWIVVWTAAAVAIIAGLDLFVWTAIGLGASVVCAIVAGVMKKAGMGRKAPRPYPMTREEYEAKLAEAAQQKTVESGETAGV</sequence>
<dbReference type="NCBIfam" id="NF041681">
    <property type="entry name" value="HGxxPAAW"/>
    <property type="match status" value="1"/>
</dbReference>